<dbReference type="GO" id="GO:0005524">
    <property type="term" value="F:ATP binding"/>
    <property type="evidence" value="ECO:0007669"/>
    <property type="project" value="UniProtKB-KW"/>
</dbReference>
<feature type="region of interest" description="Disordered" evidence="5">
    <location>
        <begin position="831"/>
        <end position="858"/>
    </location>
</feature>
<dbReference type="SMART" id="SM00487">
    <property type="entry name" value="DEXDc"/>
    <property type="match status" value="1"/>
</dbReference>
<dbReference type="PIRSF" id="PIRSF005496">
    <property type="entry name" value="ATP_hel_hrpB"/>
    <property type="match status" value="1"/>
</dbReference>
<evidence type="ECO:0000259" key="7">
    <source>
        <dbReference type="PROSITE" id="PS51194"/>
    </source>
</evidence>
<dbReference type="InterPro" id="IPR011545">
    <property type="entry name" value="DEAD/DEAH_box_helicase_dom"/>
</dbReference>
<dbReference type="InterPro" id="IPR049614">
    <property type="entry name" value="HrpB_DEXH"/>
</dbReference>
<dbReference type="GO" id="GO:0004386">
    <property type="term" value="F:helicase activity"/>
    <property type="evidence" value="ECO:0007669"/>
    <property type="project" value="UniProtKB-KW"/>
</dbReference>
<dbReference type="NCBIfam" id="TIGR01970">
    <property type="entry name" value="DEAH_box_HrpB"/>
    <property type="match status" value="1"/>
</dbReference>
<dbReference type="CDD" id="cd18791">
    <property type="entry name" value="SF2_C_RHA"/>
    <property type="match status" value="1"/>
</dbReference>
<organism evidence="8 9">
    <name type="scientific">Aliidiomarina sanyensis</name>
    <dbReference type="NCBI Taxonomy" id="1249555"/>
    <lineage>
        <taxon>Bacteria</taxon>
        <taxon>Pseudomonadati</taxon>
        <taxon>Pseudomonadota</taxon>
        <taxon>Gammaproteobacteria</taxon>
        <taxon>Alteromonadales</taxon>
        <taxon>Idiomarinaceae</taxon>
        <taxon>Aliidiomarina</taxon>
    </lineage>
</organism>
<keyword evidence="2" id="KW-0378">Hydrolase</keyword>
<evidence type="ECO:0000259" key="6">
    <source>
        <dbReference type="PROSITE" id="PS51192"/>
    </source>
</evidence>
<protein>
    <submittedName>
        <fullName evidence="8">ATP-dependent helicase HrpB</fullName>
    </submittedName>
</protein>
<feature type="domain" description="Helicase ATP-binding" evidence="6">
    <location>
        <begin position="16"/>
        <end position="178"/>
    </location>
</feature>
<proteinExistence type="predicted"/>
<dbReference type="PANTHER" id="PTHR43519">
    <property type="entry name" value="ATP-DEPENDENT RNA HELICASE HRPB"/>
    <property type="match status" value="1"/>
</dbReference>
<dbReference type="Pfam" id="PF08482">
    <property type="entry name" value="HrpB_C"/>
    <property type="match status" value="1"/>
</dbReference>
<dbReference type="InterPro" id="IPR010225">
    <property type="entry name" value="HrpB"/>
</dbReference>
<dbReference type="GO" id="GO:0003676">
    <property type="term" value="F:nucleic acid binding"/>
    <property type="evidence" value="ECO:0007669"/>
    <property type="project" value="InterPro"/>
</dbReference>
<evidence type="ECO:0000313" key="8">
    <source>
        <dbReference type="EMBL" id="RUO30152.1"/>
    </source>
</evidence>
<comment type="caution">
    <text evidence="8">The sequence shown here is derived from an EMBL/GenBank/DDBJ whole genome shotgun (WGS) entry which is preliminary data.</text>
</comment>
<evidence type="ECO:0000256" key="3">
    <source>
        <dbReference type="ARBA" id="ARBA00022806"/>
    </source>
</evidence>
<sequence length="858" mass="95133">MNMNSELPVMQLLPAVRAALPARMVVLQAPPGAGKSTALPLALLTEGAFSKQIILIQPRRVAALNIARYLAQQLNEPVGETVGYWVRQDRKATENTRLLVVTDGMFTQMIQGDPSLSNVDLIIFDEFHERNLACDLGLALALEARELRDDLGVLVMSATIPADALATWLQGPDSDEPCEVLVSEGRTFPVSIHYRPALQMQRWFDALSSVLEEACQCATQGVLVFLPGIREINGLRQRLESSAWLQTDSWRIMELHGRLPLSQQAQVLAPLGHKSQRKLVLATNLAETSVTIPDIDVVVDSGRERQARYLDKYLQTQLQTRMISLASAEQRAGRAGRVQAGHCFRLWSESQSQGMAKFSSPALALSDLTPIILEAAVWGVGLEQLRWFSAPPATSIRRGVEQLQRLGLIDAPDPAVLAGKKAPNLTAKGRRAQQFGTEIHVAALLAEVQITDDPALKMHAALLAAHLDENEWQRGVDVLVGLHAILTQPKVYPRSTRRFHYWCHRLQIEPKGNFDSRYVQTLALQLEPLWLARAAIGTDGSPQPRFQLATGLAAEASAELVSASALSNHRADKSRNAWVVVTQLTLQEDQANAMIRQGIPLQEAQQFDQLLASAQKQEHWQWQGSQGRLVCTTRYQIGALTVHVDPKERAATAEEREHALVSAMQDDPGLALFASEHVTQFLRRVGLAAQHLGIDPADWQPPKLLAELPAWAALYLRDCSTLRAARAWDPLPALQALLGYDEQQQLNHLLPIRWQAPSGRSHAVAYDEHGAAVVRLKLQEVFGEPNTPMLLAGTLPMTFELLSPAGRPLQRTQNLASFWQDGYPHVRKEMRGRYPKHPWPEDPLQALPSHKTKRALEP</sequence>
<dbReference type="GO" id="GO:0016787">
    <property type="term" value="F:hydrolase activity"/>
    <property type="evidence" value="ECO:0007669"/>
    <property type="project" value="UniProtKB-KW"/>
</dbReference>
<dbReference type="PROSITE" id="PS51192">
    <property type="entry name" value="HELICASE_ATP_BIND_1"/>
    <property type="match status" value="1"/>
</dbReference>
<dbReference type="AlphaFoldDB" id="A0A432WCE6"/>
<keyword evidence="9" id="KW-1185">Reference proteome</keyword>
<dbReference type="SUPFAM" id="SSF52540">
    <property type="entry name" value="P-loop containing nucleoside triphosphate hydrolases"/>
    <property type="match status" value="1"/>
</dbReference>
<dbReference type="InterPro" id="IPR027417">
    <property type="entry name" value="P-loop_NTPase"/>
</dbReference>
<evidence type="ECO:0000313" key="9">
    <source>
        <dbReference type="Proteomes" id="UP000288405"/>
    </source>
</evidence>
<keyword evidence="3 8" id="KW-0347">Helicase</keyword>
<evidence type="ECO:0000256" key="1">
    <source>
        <dbReference type="ARBA" id="ARBA00022741"/>
    </source>
</evidence>
<accession>A0A432WCE6</accession>
<gene>
    <name evidence="8" type="primary">hrpB</name>
    <name evidence="8" type="ORF">CWE11_09340</name>
</gene>
<dbReference type="InterPro" id="IPR013689">
    <property type="entry name" value="RNA_helicase_ATP-dep_HrpB_C"/>
</dbReference>
<dbReference type="SMART" id="SM00490">
    <property type="entry name" value="HELICc"/>
    <property type="match status" value="1"/>
</dbReference>
<dbReference type="Pfam" id="PF00271">
    <property type="entry name" value="Helicase_C"/>
    <property type="match status" value="1"/>
</dbReference>
<keyword evidence="4" id="KW-0067">ATP-binding</keyword>
<keyword evidence="1" id="KW-0547">Nucleotide-binding</keyword>
<evidence type="ECO:0000256" key="2">
    <source>
        <dbReference type="ARBA" id="ARBA00022801"/>
    </source>
</evidence>
<dbReference type="Pfam" id="PF00270">
    <property type="entry name" value="DEAD"/>
    <property type="match status" value="1"/>
</dbReference>
<dbReference type="InterPro" id="IPR001650">
    <property type="entry name" value="Helicase_C-like"/>
</dbReference>
<dbReference type="PANTHER" id="PTHR43519:SF1">
    <property type="entry name" value="ATP-DEPENDENT RNA HELICASE HRPB"/>
    <property type="match status" value="1"/>
</dbReference>
<reference evidence="8 9" key="1">
    <citation type="journal article" date="2011" name="Front. Microbiol.">
        <title>Genomic signatures of strain selection and enhancement in Bacillus atrophaeus var. globigii, a historical biowarfare simulant.</title>
        <authorList>
            <person name="Gibbons H.S."/>
            <person name="Broomall S.M."/>
            <person name="McNew L.A."/>
            <person name="Daligault H."/>
            <person name="Chapman C."/>
            <person name="Bruce D."/>
            <person name="Karavis M."/>
            <person name="Krepps M."/>
            <person name="McGregor P.A."/>
            <person name="Hong C."/>
            <person name="Park K.H."/>
            <person name="Akmal A."/>
            <person name="Feldman A."/>
            <person name="Lin J.S."/>
            <person name="Chang W.E."/>
            <person name="Higgs B.W."/>
            <person name="Demirev P."/>
            <person name="Lindquist J."/>
            <person name="Liem A."/>
            <person name="Fochler E."/>
            <person name="Read T.D."/>
            <person name="Tapia R."/>
            <person name="Johnson S."/>
            <person name="Bishop-Lilly K.A."/>
            <person name="Detter C."/>
            <person name="Han C."/>
            <person name="Sozhamannan S."/>
            <person name="Rosenzweig C.N."/>
            <person name="Skowronski E.W."/>
        </authorList>
    </citation>
    <scope>NUCLEOTIDE SEQUENCE [LARGE SCALE GENOMIC DNA]</scope>
    <source>
        <strain evidence="8 9">GYP-17</strain>
    </source>
</reference>
<dbReference type="CDD" id="cd17990">
    <property type="entry name" value="DEXHc_HrpB"/>
    <property type="match status" value="1"/>
</dbReference>
<name>A0A432WCE6_9GAMM</name>
<dbReference type="EMBL" id="PIPM01000010">
    <property type="protein sequence ID" value="RUO30152.1"/>
    <property type="molecule type" value="Genomic_DNA"/>
</dbReference>
<dbReference type="InterPro" id="IPR014001">
    <property type="entry name" value="Helicase_ATP-bd"/>
</dbReference>
<dbReference type="Gene3D" id="3.40.50.300">
    <property type="entry name" value="P-loop containing nucleotide triphosphate hydrolases"/>
    <property type="match status" value="2"/>
</dbReference>
<dbReference type="PROSITE" id="PS51194">
    <property type="entry name" value="HELICASE_CTER"/>
    <property type="match status" value="1"/>
</dbReference>
<feature type="domain" description="Helicase C-terminal" evidence="7">
    <location>
        <begin position="209"/>
        <end position="377"/>
    </location>
</feature>
<evidence type="ECO:0000256" key="5">
    <source>
        <dbReference type="SAM" id="MobiDB-lite"/>
    </source>
</evidence>
<dbReference type="Proteomes" id="UP000288405">
    <property type="component" value="Unassembled WGS sequence"/>
</dbReference>
<evidence type="ECO:0000256" key="4">
    <source>
        <dbReference type="ARBA" id="ARBA00022840"/>
    </source>
</evidence>